<dbReference type="InterPro" id="IPR020850">
    <property type="entry name" value="GED_dom"/>
</dbReference>
<dbReference type="CDD" id="cd08771">
    <property type="entry name" value="DLP_1"/>
    <property type="match status" value="1"/>
</dbReference>
<feature type="domain" description="Dynamin-type G" evidence="4">
    <location>
        <begin position="33"/>
        <end position="318"/>
    </location>
</feature>
<dbReference type="Gene3D" id="3.40.50.300">
    <property type="entry name" value="P-loop containing nucleotide triphosphate hydrolases"/>
    <property type="match status" value="1"/>
</dbReference>
<dbReference type="GO" id="GO:0008017">
    <property type="term" value="F:microtubule binding"/>
    <property type="evidence" value="ECO:0007669"/>
    <property type="project" value="TreeGrafter"/>
</dbReference>
<dbReference type="GO" id="GO:0000266">
    <property type="term" value="P:mitochondrial fission"/>
    <property type="evidence" value="ECO:0007669"/>
    <property type="project" value="TreeGrafter"/>
</dbReference>
<dbReference type="GO" id="GO:0005874">
    <property type="term" value="C:microtubule"/>
    <property type="evidence" value="ECO:0007669"/>
    <property type="project" value="TreeGrafter"/>
</dbReference>
<dbReference type="InterPro" id="IPR045063">
    <property type="entry name" value="Dynamin_N"/>
</dbReference>
<dbReference type="FunFam" id="3.40.50.300:FF:001425">
    <property type="entry name" value="Dynamin GTPase, putative"/>
    <property type="match status" value="1"/>
</dbReference>
<dbReference type="GO" id="GO:0016020">
    <property type="term" value="C:membrane"/>
    <property type="evidence" value="ECO:0007669"/>
    <property type="project" value="TreeGrafter"/>
</dbReference>
<dbReference type="Gene3D" id="1.20.120.1240">
    <property type="entry name" value="Dynamin, middle domain"/>
    <property type="match status" value="1"/>
</dbReference>
<accession>A0A4Z1PGG2</accession>
<dbReference type="Proteomes" id="UP000298493">
    <property type="component" value="Unassembled WGS sequence"/>
</dbReference>
<dbReference type="PROSITE" id="PS51388">
    <property type="entry name" value="GED"/>
    <property type="match status" value="1"/>
</dbReference>
<protein>
    <submittedName>
        <fullName evidence="5">Dynamin family protein-like protein</fullName>
    </submittedName>
</protein>
<dbReference type="PRINTS" id="PR00195">
    <property type="entry name" value="DYNAMIN"/>
</dbReference>
<sequence length="681" mass="77167">MATTASLEALQSDEQARVLDTVQQLRTCGLDNFLPLPQLVVCGDQSAGKSSVLEALTEIPFPRSDNLCTRFATEINLRRTTEDRLTLKLIPDAGRPASEQERVKAFSESITDLQELPTIMAKAMEVMGVGEGASKAFTKDVLSIDIEGPSRPQLSLVDLPGLIENATKGVTEEDVRMVAEMTDHYISQSRTICLAVLSATNDYSNQKIITKVRKVDPKGERTLGIITKSDLLPSGSGSEKAFISLAQNTDIFFELGWHVLKNRKFEEMDFSFEERNASEVQYFMDSNFKCLPKDNVGIDSLRTRLSQLLFSHVKQELPKLQSDLDVKLAETRQQLDRLGISRASAQDCRQFLIQLSQDCHIVAKAAVDGHYQDNYFVAQTDKEFSVDSRLSIRRLRAVIQKLNEDFNTAFRESAHTYTIVEAADVEELEAKIKHIALAKPRPWVLPKVMQRDEALGWVQKALIQNRGRELSGNFNPLVVGELFWEQSNKWKDLAEHHVTWVAKTCTTFLKDLFSAEFPSDILLRVWNSHIQDVLKLREEQAMAELDRIMEDVQAYPINYNHYYTDVVKKGREKRMEASNEDKPDVERHGCEEALDCLLAIYKVQQKTFIANVVTQIIERHIVRGLEKIFSPVMVNKLSDDDVMGIAAEPTAGQRQRSFLQARQVKLDEFRKILKGVMNLAI</sequence>
<dbReference type="PANTHER" id="PTHR11566">
    <property type="entry name" value="DYNAMIN"/>
    <property type="match status" value="1"/>
</dbReference>
<dbReference type="SUPFAM" id="SSF52540">
    <property type="entry name" value="P-loop containing nucleoside triphosphate hydrolases"/>
    <property type="match status" value="1"/>
</dbReference>
<dbReference type="STRING" id="86259.A0A4Z1PGG2"/>
<dbReference type="GO" id="GO:0005525">
    <property type="term" value="F:GTP binding"/>
    <property type="evidence" value="ECO:0007669"/>
    <property type="project" value="InterPro"/>
</dbReference>
<evidence type="ECO:0000256" key="1">
    <source>
        <dbReference type="ARBA" id="ARBA00022741"/>
    </source>
</evidence>
<evidence type="ECO:0000313" key="6">
    <source>
        <dbReference type="Proteomes" id="UP000298493"/>
    </source>
</evidence>
<dbReference type="GO" id="GO:0005739">
    <property type="term" value="C:mitochondrion"/>
    <property type="evidence" value="ECO:0007669"/>
    <property type="project" value="TreeGrafter"/>
</dbReference>
<dbReference type="PROSITE" id="PS51718">
    <property type="entry name" value="G_DYNAMIN_2"/>
    <property type="match status" value="1"/>
</dbReference>
<dbReference type="InterPro" id="IPR030381">
    <property type="entry name" value="G_DYNAMIN_dom"/>
</dbReference>
<keyword evidence="1" id="KW-0547">Nucleotide-binding</keyword>
<feature type="domain" description="GED" evidence="3">
    <location>
        <begin position="590"/>
        <end position="681"/>
    </location>
</feature>
<dbReference type="Pfam" id="PF01031">
    <property type="entry name" value="Dynamin_M"/>
    <property type="match status" value="1"/>
</dbReference>
<dbReference type="InterPro" id="IPR022812">
    <property type="entry name" value="Dynamin"/>
</dbReference>
<evidence type="ECO:0000259" key="4">
    <source>
        <dbReference type="PROSITE" id="PS51718"/>
    </source>
</evidence>
<dbReference type="SMART" id="SM00053">
    <property type="entry name" value="DYNc"/>
    <property type="match status" value="1"/>
</dbReference>
<dbReference type="AlphaFoldDB" id="A0A4Z1PGG2"/>
<reference evidence="5 6" key="1">
    <citation type="submission" date="2019-04" db="EMBL/GenBank/DDBJ databases">
        <title>High contiguity whole genome sequence and gene annotation resource for two Venturia nashicola isolates.</title>
        <authorList>
            <person name="Prokchorchik M."/>
            <person name="Won K."/>
            <person name="Lee Y."/>
            <person name="Choi E.D."/>
            <person name="Segonzac C."/>
            <person name="Sohn K.H."/>
        </authorList>
    </citation>
    <scope>NUCLEOTIDE SEQUENCE [LARGE SCALE GENOMIC DNA]</scope>
    <source>
        <strain evidence="5 6">PRI2</strain>
    </source>
</reference>
<dbReference type="InterPro" id="IPR000375">
    <property type="entry name" value="Dynamin_stalk"/>
</dbReference>
<evidence type="ECO:0000259" key="3">
    <source>
        <dbReference type="PROSITE" id="PS51388"/>
    </source>
</evidence>
<organism evidence="5 6">
    <name type="scientific">Venturia nashicola</name>
    <dbReference type="NCBI Taxonomy" id="86259"/>
    <lineage>
        <taxon>Eukaryota</taxon>
        <taxon>Fungi</taxon>
        <taxon>Dikarya</taxon>
        <taxon>Ascomycota</taxon>
        <taxon>Pezizomycotina</taxon>
        <taxon>Dothideomycetes</taxon>
        <taxon>Pleosporomycetidae</taxon>
        <taxon>Venturiales</taxon>
        <taxon>Venturiaceae</taxon>
        <taxon>Venturia</taxon>
    </lineage>
</organism>
<dbReference type="GO" id="GO:0003924">
    <property type="term" value="F:GTPase activity"/>
    <property type="evidence" value="ECO:0007669"/>
    <property type="project" value="InterPro"/>
</dbReference>
<keyword evidence="6" id="KW-1185">Reference proteome</keyword>
<dbReference type="GO" id="GO:0016559">
    <property type="term" value="P:peroxisome fission"/>
    <property type="evidence" value="ECO:0007669"/>
    <property type="project" value="TreeGrafter"/>
</dbReference>
<dbReference type="Pfam" id="PF00350">
    <property type="entry name" value="Dynamin_N"/>
    <property type="match status" value="1"/>
</dbReference>
<gene>
    <name evidence="5" type="ORF">E6O75_ATG02751</name>
</gene>
<dbReference type="PANTHER" id="PTHR11566:SF66">
    <property type="entry name" value="INTERFERON-INDUCED GTP-BINDING PROTEIN MX"/>
    <property type="match status" value="1"/>
</dbReference>
<dbReference type="EMBL" id="SNSC02000005">
    <property type="protein sequence ID" value="TID24386.1"/>
    <property type="molecule type" value="Genomic_DNA"/>
</dbReference>
<dbReference type="InterPro" id="IPR001401">
    <property type="entry name" value="Dynamin_GTPase"/>
</dbReference>
<dbReference type="InterPro" id="IPR027417">
    <property type="entry name" value="P-loop_NTPase"/>
</dbReference>
<proteinExistence type="predicted"/>
<dbReference type="GO" id="GO:0048312">
    <property type="term" value="P:intracellular distribution of mitochondria"/>
    <property type="evidence" value="ECO:0007669"/>
    <property type="project" value="TreeGrafter"/>
</dbReference>
<comment type="caution">
    <text evidence="5">The sequence shown here is derived from an EMBL/GenBank/DDBJ whole genome shotgun (WGS) entry which is preliminary data.</text>
</comment>
<evidence type="ECO:0000256" key="2">
    <source>
        <dbReference type="ARBA" id="ARBA00023134"/>
    </source>
</evidence>
<dbReference type="GO" id="GO:0006897">
    <property type="term" value="P:endocytosis"/>
    <property type="evidence" value="ECO:0007669"/>
    <property type="project" value="TreeGrafter"/>
</dbReference>
<evidence type="ECO:0000313" key="5">
    <source>
        <dbReference type="EMBL" id="TID24386.1"/>
    </source>
</evidence>
<keyword evidence="2" id="KW-0342">GTP-binding</keyword>
<name>A0A4Z1PGG2_9PEZI</name>